<dbReference type="PANTHER" id="PTHR38119">
    <property type="entry name" value="BTB DOMAIN-CONTAINING PROTEIN-RELATED"/>
    <property type="match status" value="1"/>
</dbReference>
<organism evidence="1 2">
    <name type="scientific">Baudoinia panamericana (strain UAMH 10762)</name>
    <name type="common">Angels' share fungus</name>
    <name type="synonym">Baudoinia compniacensis (strain UAMH 10762)</name>
    <dbReference type="NCBI Taxonomy" id="717646"/>
    <lineage>
        <taxon>Eukaryota</taxon>
        <taxon>Fungi</taxon>
        <taxon>Dikarya</taxon>
        <taxon>Ascomycota</taxon>
        <taxon>Pezizomycotina</taxon>
        <taxon>Dothideomycetes</taxon>
        <taxon>Dothideomycetidae</taxon>
        <taxon>Mycosphaerellales</taxon>
        <taxon>Teratosphaeriaceae</taxon>
        <taxon>Baudoinia</taxon>
    </lineage>
</organism>
<accession>M2N374</accession>
<name>M2N374_BAUPA</name>
<keyword evidence="2" id="KW-1185">Reference proteome</keyword>
<dbReference type="KEGG" id="bcom:BAUCODRAFT_150514"/>
<evidence type="ECO:0000313" key="1">
    <source>
        <dbReference type="EMBL" id="EMC93145.1"/>
    </source>
</evidence>
<dbReference type="AlphaFoldDB" id="M2N374"/>
<gene>
    <name evidence="1" type="ORF">BAUCODRAFT_150514</name>
</gene>
<dbReference type="RefSeq" id="XP_007679436.1">
    <property type="nucleotide sequence ID" value="XM_007681246.1"/>
</dbReference>
<evidence type="ECO:0000313" key="2">
    <source>
        <dbReference type="Proteomes" id="UP000011761"/>
    </source>
</evidence>
<dbReference type="PANTHER" id="PTHR38119:SF1">
    <property type="entry name" value="BTB DOMAIN-CONTAINING PROTEIN"/>
    <property type="match status" value="1"/>
</dbReference>
<protein>
    <recommendedName>
        <fullName evidence="3">BTB domain-containing protein</fullName>
    </recommendedName>
</protein>
<dbReference type="OrthoDB" id="10256606at2759"/>
<dbReference type="Proteomes" id="UP000011761">
    <property type="component" value="Unassembled WGS sequence"/>
</dbReference>
<reference evidence="1 2" key="1">
    <citation type="journal article" date="2012" name="PLoS Pathog.">
        <title>Diverse lifestyles and strategies of plant pathogenesis encoded in the genomes of eighteen Dothideomycetes fungi.</title>
        <authorList>
            <person name="Ohm R.A."/>
            <person name="Feau N."/>
            <person name="Henrissat B."/>
            <person name="Schoch C.L."/>
            <person name="Horwitz B.A."/>
            <person name="Barry K.W."/>
            <person name="Condon B.J."/>
            <person name="Copeland A.C."/>
            <person name="Dhillon B."/>
            <person name="Glaser F."/>
            <person name="Hesse C.N."/>
            <person name="Kosti I."/>
            <person name="LaButti K."/>
            <person name="Lindquist E.A."/>
            <person name="Lucas S."/>
            <person name="Salamov A.A."/>
            <person name="Bradshaw R.E."/>
            <person name="Ciuffetti L."/>
            <person name="Hamelin R.C."/>
            <person name="Kema G.H.J."/>
            <person name="Lawrence C."/>
            <person name="Scott J.A."/>
            <person name="Spatafora J.W."/>
            <person name="Turgeon B.G."/>
            <person name="de Wit P.J.G.M."/>
            <person name="Zhong S."/>
            <person name="Goodwin S.B."/>
            <person name="Grigoriev I.V."/>
        </authorList>
    </citation>
    <scope>NUCLEOTIDE SEQUENCE [LARGE SCALE GENOMIC DNA]</scope>
    <source>
        <strain evidence="1 2">UAMH 10762</strain>
    </source>
</reference>
<dbReference type="GeneID" id="19109063"/>
<proteinExistence type="predicted"/>
<dbReference type="HOGENOM" id="CLU_711687_0_0_1"/>
<evidence type="ECO:0008006" key="3">
    <source>
        <dbReference type="Google" id="ProtNLM"/>
    </source>
</evidence>
<dbReference type="eggNOG" id="ENOG502TFS4">
    <property type="taxonomic scope" value="Eukaryota"/>
</dbReference>
<dbReference type="EMBL" id="KB445560">
    <property type="protein sequence ID" value="EMC93145.1"/>
    <property type="molecule type" value="Genomic_DNA"/>
</dbReference>
<sequence length="388" mass="44309">MASRGSRGFPQFHDGDCEIWLTREEKLVLHGAVLRIHSDFFKAALDERWSNSAPSANPATLNDGRLPLFGIENLSTTKRTTIFELRFEKDSSGGQLYRKGVALDNRFQNNACGHRSKEASAASSEMASGSPGAARLTRIRAHKDMLGTLYHWVPSIAGKAFNKTRIAVEALAKCVRKEALASCAREPLRMLRFAVAVKSEWACIEAATNVIGRGHKFWKEATAVFEELGIGGMMAVKRDVFIRKLKDCDWELFNTSTKSADRDHTEQLAVHFFHHWLRDKLSQKFGSRLDQSFERLYHYIASEECYPSLVRKHRFRKFLKESNLDSKYEEACTQDQALDVVWLEARKIVEPLLVDLTELGKERRDVWQTLTCVTLERGDLPWVKNEER</sequence>
<dbReference type="OMA" id="YHYIASE"/>